<comment type="caution">
    <text evidence="1">The sequence shown here is derived from an EMBL/GenBank/DDBJ whole genome shotgun (WGS) entry which is preliminary data.</text>
</comment>
<proteinExistence type="predicted"/>
<dbReference type="EMBL" id="JAWDIE010000015">
    <property type="protein sequence ID" value="MEJ7138814.1"/>
    <property type="molecule type" value="Genomic_DNA"/>
</dbReference>
<name>A0ACC6P4R4_9BURK</name>
<sequence>MRNGIPALGLLQAFEAAARLGNFSRAGDELALTASAISRHVAALEDRLGTALFVRHRRRVTLTDTGHHYAQRVRLHLSGLAHDTRAIANDRQGGYALSLAVVPSFATQWLIPRLPALAARRPDIQVHLSVRSDPFDLDGSDFDAVICAGTALWPGTTGQRIASDGDCLALCAPDLARQHDLSTEAAWHGLTHIHLHSRPSAWADWYALQGWNCPLPVQRGPRYELFSMVIAAVTAGLGVGLLPQTLAQNALDQGQLVRASDRTLPGTQSYWLARSAQRIPSEALLAFEDWVVGESGG</sequence>
<gene>
    <name evidence="1" type="ORF">RV045_10310</name>
</gene>
<evidence type="ECO:0000313" key="2">
    <source>
        <dbReference type="Proteomes" id="UP001364695"/>
    </source>
</evidence>
<organism evidence="1 2">
    <name type="scientific">Amphibiibacter pelophylacis</name>
    <dbReference type="NCBI Taxonomy" id="1799477"/>
    <lineage>
        <taxon>Bacteria</taxon>
        <taxon>Pseudomonadati</taxon>
        <taxon>Pseudomonadota</taxon>
        <taxon>Betaproteobacteria</taxon>
        <taxon>Burkholderiales</taxon>
        <taxon>Sphaerotilaceae</taxon>
        <taxon>Amphibiibacter</taxon>
    </lineage>
</organism>
<reference evidence="1" key="1">
    <citation type="submission" date="2023-10" db="EMBL/GenBank/DDBJ databases">
        <title>Amphibacter perezi, gen. nov., sp. nov. a novel taxa of the family Comamonadaceae, class Betaproteobacteria isolated from the skin microbiota of Pelophylax perezi from different populations.</title>
        <authorList>
            <person name="Costa S."/>
            <person name="Proenca D.N."/>
            <person name="Lopes I."/>
            <person name="Morais P.V."/>
        </authorList>
    </citation>
    <scope>NUCLEOTIDE SEQUENCE</scope>
    <source>
        <strain evidence="1">SL12-8</strain>
    </source>
</reference>
<protein>
    <submittedName>
        <fullName evidence="1">LysR substrate-binding domain-containing protein</fullName>
    </submittedName>
</protein>
<accession>A0ACC6P4R4</accession>
<evidence type="ECO:0000313" key="1">
    <source>
        <dbReference type="EMBL" id="MEJ7138814.1"/>
    </source>
</evidence>
<keyword evidence="2" id="KW-1185">Reference proteome</keyword>
<dbReference type="Proteomes" id="UP001364695">
    <property type="component" value="Unassembled WGS sequence"/>
</dbReference>